<sequence length="69" mass="7411">MSAGIMVAAAGQEIKSDCKHFYAELLKTGMFSDLTLEVAGEKLKGHSIVLAAKSPEFARRIAEAKEVSK</sequence>
<reference evidence="2 3" key="1">
    <citation type="submission" date="2024-02" db="EMBL/GenBank/DDBJ databases">
        <title>De novo assembly and annotation of 12 fungi associated with fruit tree decline syndrome in Ontario, Canada.</title>
        <authorList>
            <person name="Sulman M."/>
            <person name="Ellouze W."/>
            <person name="Ilyukhin E."/>
        </authorList>
    </citation>
    <scope>NUCLEOTIDE SEQUENCE [LARGE SCALE GENOMIC DNA]</scope>
    <source>
        <strain evidence="2 3">M42-189</strain>
    </source>
</reference>
<dbReference type="PROSITE" id="PS50097">
    <property type="entry name" value="BTB"/>
    <property type="match status" value="1"/>
</dbReference>
<protein>
    <recommendedName>
        <fullName evidence="1">BTB domain-containing protein</fullName>
    </recommendedName>
</protein>
<dbReference type="InterPro" id="IPR000210">
    <property type="entry name" value="BTB/POZ_dom"/>
</dbReference>
<comment type="caution">
    <text evidence="2">The sequence shown here is derived from an EMBL/GenBank/DDBJ whole genome shotgun (WGS) entry which is preliminary data.</text>
</comment>
<evidence type="ECO:0000259" key="1">
    <source>
        <dbReference type="PROSITE" id="PS50097"/>
    </source>
</evidence>
<keyword evidence="3" id="KW-1185">Reference proteome</keyword>
<proteinExistence type="predicted"/>
<organism evidence="2 3">
    <name type="scientific">Paraconiothyrium brasiliense</name>
    <dbReference type="NCBI Taxonomy" id="300254"/>
    <lineage>
        <taxon>Eukaryota</taxon>
        <taxon>Fungi</taxon>
        <taxon>Dikarya</taxon>
        <taxon>Ascomycota</taxon>
        <taxon>Pezizomycotina</taxon>
        <taxon>Dothideomycetes</taxon>
        <taxon>Pleosporomycetidae</taxon>
        <taxon>Pleosporales</taxon>
        <taxon>Massarineae</taxon>
        <taxon>Didymosphaeriaceae</taxon>
        <taxon>Paraconiothyrium</taxon>
    </lineage>
</organism>
<dbReference type="SUPFAM" id="SSF54695">
    <property type="entry name" value="POZ domain"/>
    <property type="match status" value="1"/>
</dbReference>
<feature type="domain" description="BTB" evidence="1">
    <location>
        <begin position="32"/>
        <end position="69"/>
    </location>
</feature>
<dbReference type="Proteomes" id="UP001521785">
    <property type="component" value="Unassembled WGS sequence"/>
</dbReference>
<dbReference type="EMBL" id="JAKJXO020000005">
    <property type="protein sequence ID" value="KAL1604943.1"/>
    <property type="molecule type" value="Genomic_DNA"/>
</dbReference>
<name>A0ABR3RKI1_9PLEO</name>
<accession>A0ABR3RKI1</accession>
<evidence type="ECO:0000313" key="2">
    <source>
        <dbReference type="EMBL" id="KAL1604943.1"/>
    </source>
</evidence>
<gene>
    <name evidence="2" type="ORF">SLS60_004484</name>
</gene>
<evidence type="ECO:0000313" key="3">
    <source>
        <dbReference type="Proteomes" id="UP001521785"/>
    </source>
</evidence>
<dbReference type="InterPro" id="IPR011333">
    <property type="entry name" value="SKP1/BTB/POZ_sf"/>
</dbReference>
<dbReference type="Pfam" id="PF00651">
    <property type="entry name" value="BTB"/>
    <property type="match status" value="1"/>
</dbReference>
<dbReference type="Gene3D" id="3.30.710.10">
    <property type="entry name" value="Potassium Channel Kv1.1, Chain A"/>
    <property type="match status" value="1"/>
</dbReference>